<evidence type="ECO:0000313" key="2">
    <source>
        <dbReference type="Proteomes" id="UP001164116"/>
    </source>
</evidence>
<gene>
    <name evidence="1" type="ORF">OSC50_11705</name>
</gene>
<reference evidence="1" key="1">
    <citation type="submission" date="2022-11" db="EMBL/GenBank/DDBJ databases">
        <title>Taxonomic description of a new Pseudomonas species.</title>
        <authorList>
            <person name="Tambong J.T."/>
        </authorList>
    </citation>
    <scope>NUCLEOTIDE SEQUENCE</scope>
    <source>
        <strain evidence="1">S1Bt42</strain>
    </source>
</reference>
<dbReference type="RefSeq" id="WP_181077673.1">
    <property type="nucleotide sequence ID" value="NZ_CP112866.1"/>
</dbReference>
<sequence length="67" mass="7139">MAKFTTLQSMQEGMEKVLNSGGIAATLSPYGSKRGAREFYVSTFDVADLSAANVKKPALQAILDEAL</sequence>
<dbReference type="Proteomes" id="UP001164116">
    <property type="component" value="Chromosome"/>
</dbReference>
<keyword evidence="2" id="KW-1185">Reference proteome</keyword>
<proteinExistence type="predicted"/>
<dbReference type="EMBL" id="CP112866">
    <property type="protein sequence ID" value="UZW20964.1"/>
    <property type="molecule type" value="Genomic_DNA"/>
</dbReference>
<accession>A0ABY6QNR7</accession>
<protein>
    <submittedName>
        <fullName evidence="1">Uncharacterized protein</fullName>
    </submittedName>
</protein>
<name>A0ABY6QNR7_9PSED</name>
<evidence type="ECO:0000313" key="1">
    <source>
        <dbReference type="EMBL" id="UZW20964.1"/>
    </source>
</evidence>
<organism evidence="1 2">
    <name type="scientific">Pseudomonas quebecensis</name>
    <dbReference type="NCBI Taxonomy" id="2995174"/>
    <lineage>
        <taxon>Bacteria</taxon>
        <taxon>Pseudomonadati</taxon>
        <taxon>Pseudomonadota</taxon>
        <taxon>Gammaproteobacteria</taxon>
        <taxon>Pseudomonadales</taxon>
        <taxon>Pseudomonadaceae</taxon>
        <taxon>Pseudomonas</taxon>
    </lineage>
</organism>